<dbReference type="CDD" id="cd00165">
    <property type="entry name" value="S4"/>
    <property type="match status" value="1"/>
</dbReference>
<dbReference type="GO" id="GO:0003735">
    <property type="term" value="F:structural constituent of ribosome"/>
    <property type="evidence" value="ECO:0007669"/>
    <property type="project" value="TreeGrafter"/>
</dbReference>
<name>A0A0R8RZ12_PRACR</name>
<dbReference type="GO" id="GO:0015935">
    <property type="term" value="C:small ribosomal subunit"/>
    <property type="evidence" value="ECO:0007669"/>
    <property type="project" value="TreeGrafter"/>
</dbReference>
<gene>
    <name evidence="8" type="primary">rpsD</name>
</gene>
<dbReference type="InterPro" id="IPR002942">
    <property type="entry name" value="S4_RNA-bd"/>
</dbReference>
<dbReference type="GO" id="GO:0019843">
    <property type="term" value="F:rRNA binding"/>
    <property type="evidence" value="ECO:0007669"/>
    <property type="project" value="UniProtKB-KW"/>
</dbReference>
<dbReference type="InterPro" id="IPR022801">
    <property type="entry name" value="Ribosomal_uS4"/>
</dbReference>
<dbReference type="Gene3D" id="1.10.1050.10">
    <property type="entry name" value="Ribosomal Protein S4 Delta 41, Chain A, domain 1"/>
    <property type="match status" value="1"/>
</dbReference>
<geneLocation type="mitochondrion" evidence="8"/>
<proteinExistence type="inferred from homology"/>
<evidence type="ECO:0000256" key="6">
    <source>
        <dbReference type="PROSITE-ProRule" id="PRU00182"/>
    </source>
</evidence>
<keyword evidence="8" id="KW-0496">Mitochondrion</keyword>
<evidence type="ECO:0000256" key="5">
    <source>
        <dbReference type="ARBA" id="ARBA00023274"/>
    </source>
</evidence>
<dbReference type="AlphaFoldDB" id="A0A0R8RZ12"/>
<keyword evidence="3 6" id="KW-0694">RNA-binding</keyword>
<dbReference type="Pfam" id="PF01479">
    <property type="entry name" value="S4"/>
    <property type="match status" value="1"/>
</dbReference>
<comment type="similarity">
    <text evidence="1">Belongs to the universal ribosomal protein uS4 family.</text>
</comment>
<evidence type="ECO:0000259" key="7">
    <source>
        <dbReference type="SMART" id="SM00363"/>
    </source>
</evidence>
<dbReference type="SUPFAM" id="SSF55174">
    <property type="entry name" value="Alpha-L RNA-binding motif"/>
    <property type="match status" value="1"/>
</dbReference>
<evidence type="ECO:0000313" key="8">
    <source>
        <dbReference type="EMBL" id="AKZ21151.1"/>
    </source>
</evidence>
<keyword evidence="2" id="KW-0699">rRNA-binding</keyword>
<keyword evidence="4" id="KW-0689">Ribosomal protein</keyword>
<evidence type="ECO:0000256" key="1">
    <source>
        <dbReference type="ARBA" id="ARBA00007465"/>
    </source>
</evidence>
<dbReference type="Gene3D" id="3.10.290.10">
    <property type="entry name" value="RNA-binding S4 domain"/>
    <property type="match status" value="1"/>
</dbReference>
<dbReference type="SMART" id="SM00363">
    <property type="entry name" value="S4"/>
    <property type="match status" value="1"/>
</dbReference>
<evidence type="ECO:0000256" key="2">
    <source>
        <dbReference type="ARBA" id="ARBA00022730"/>
    </source>
</evidence>
<dbReference type="PANTHER" id="PTHR11831:SF4">
    <property type="entry name" value="SMALL RIBOSOMAL SUBUNIT PROTEIN US4M"/>
    <property type="match status" value="1"/>
</dbReference>
<dbReference type="EMBL" id="KR017746">
    <property type="protein sequence ID" value="AKZ21151.1"/>
    <property type="molecule type" value="Genomic_DNA"/>
</dbReference>
<organism evidence="8">
    <name type="scientific">Prasiola crispa</name>
    <name type="common">Green alga</name>
    <name type="synonym">Ulva crispa</name>
    <dbReference type="NCBI Taxonomy" id="173492"/>
    <lineage>
        <taxon>Eukaryota</taxon>
        <taxon>Viridiplantae</taxon>
        <taxon>Chlorophyta</taxon>
        <taxon>core chlorophytes</taxon>
        <taxon>Trebouxiophyceae</taxon>
        <taxon>Prasiolales</taxon>
        <taxon>Prasiolaceae</taxon>
        <taxon>Prasiola</taxon>
    </lineage>
</organism>
<protein>
    <submittedName>
        <fullName evidence="8">30S ribossomal protein S4</fullName>
    </submittedName>
</protein>
<feature type="domain" description="RNA-binding S4" evidence="7">
    <location>
        <begin position="166"/>
        <end position="233"/>
    </location>
</feature>
<evidence type="ECO:0000256" key="4">
    <source>
        <dbReference type="ARBA" id="ARBA00022980"/>
    </source>
</evidence>
<sequence length="737" mass="86922">MLKKTLYKHTREFLERNLPENFFLFKKSNKKRIKYFSLKTALIKLNLSKLKLNKNKGGVHLVSSDPLKTFSLYEEKAHSNFPNKTGSKYTSKDEFDRKFLFNLYTIKSQFEKRQTRNSDFKNKLKEKKKLAILYGNLSNKHIKHALQKATKQTGNISINLLYILEKRLDIILYRALFFPTINTAKQWLSHNKVTVNSVFTNVPSYMVRPGDIIGVSKGNRKDVCNNMIKYFIHYKLIQNTNISINTDEFALNNVNTYTETNRKAYTNQNTLVMPHISDVHSGTNVNLSSACITIINNLNITLKNTLKFALYKKSLSENAKNFLYLTNNKYKRNLNIISIISLFEYKPFKLQENLNFVKSVAMHKIKVETTLESKKKLTLMPSKLISSLESSALHNNGYAHLKTHLKKNTKYGVSTLSEKLVFHFFLEKINDKYKLNLYKAFLNIKHSDLNHKLRNYNSIFYFKIENLKYVYKYLYSYNFIMKKILSVKHNFKLKPRTIINSFYFKVLSHQINFNNAFLYVKMVNFLKNRLLINDISRCTISVISKYTQLKKTHKKNMFNTYVYNTSINIFNSKCKILMTKINYKIKSVVLNIINPINAFPKKNNDNSSYNMVFNEYINTKANFKQSILKRLGKINNEISETKYYDFLFFLKVKKFFTEYTVHSTQYDKKQITRNKIHTENLPNYYNNDNSEFSGKINIKPLNLEISYRTLTIIYLFPPQKLIFPCALDMELLVKYDI</sequence>
<dbReference type="InterPro" id="IPR036986">
    <property type="entry name" value="S4_RNA-bd_sf"/>
</dbReference>
<dbReference type="GO" id="GO:0042274">
    <property type="term" value="P:ribosomal small subunit biogenesis"/>
    <property type="evidence" value="ECO:0007669"/>
    <property type="project" value="TreeGrafter"/>
</dbReference>
<accession>A0A0R8RZ12</accession>
<dbReference type="PROSITE" id="PS50889">
    <property type="entry name" value="S4"/>
    <property type="match status" value="1"/>
</dbReference>
<dbReference type="PANTHER" id="PTHR11831">
    <property type="entry name" value="30S 40S RIBOSOMAL PROTEIN"/>
    <property type="match status" value="1"/>
</dbReference>
<reference evidence="8" key="1">
    <citation type="journal article" date="2015" name="Genome Announc.">
        <title>Draft Plastid and Mitochondrial Genome Sequences from Antarctic Alga Prasiola crispa.</title>
        <authorList>
            <person name="Carvalho E.L."/>
            <person name="Wallau Gda L."/>
            <person name="Rangel D.L."/>
            <person name="Machado L.C."/>
            <person name="da Silva A.F."/>
            <person name="da Silva L.F."/>
            <person name="Macedo P.E."/>
            <person name="Pereira A.B."/>
            <person name="Victoria Fde C."/>
            <person name="Boldo J.T."/>
            <person name="Dal Belo C.A."/>
            <person name="Pinto P.M."/>
        </authorList>
    </citation>
    <scope>NUCLEOTIDE SEQUENCE</scope>
</reference>
<keyword evidence="5" id="KW-0687">Ribonucleoprotein</keyword>
<evidence type="ECO:0000256" key="3">
    <source>
        <dbReference type="ARBA" id="ARBA00022884"/>
    </source>
</evidence>